<dbReference type="PROSITE" id="PS50166">
    <property type="entry name" value="IMPORTIN_B_NT"/>
    <property type="match status" value="1"/>
</dbReference>
<protein>
    <recommendedName>
        <fullName evidence="8">Importin N-terminal domain-containing protein</fullName>
    </recommendedName>
</protein>
<dbReference type="InterPro" id="IPR001494">
    <property type="entry name" value="Importin-beta_N"/>
</dbReference>
<dbReference type="InterPro" id="IPR013713">
    <property type="entry name" value="XPO2_central"/>
</dbReference>
<comment type="similarity">
    <text evidence="3">Belongs to the XPO2/CSE1 family.</text>
</comment>
<evidence type="ECO:0000256" key="3">
    <source>
        <dbReference type="ARBA" id="ARBA00008669"/>
    </source>
</evidence>
<keyword evidence="6" id="KW-0653">Protein transport</keyword>
<dbReference type="PANTHER" id="PTHR10997:SF8">
    <property type="entry name" value="EXPORTIN-2"/>
    <property type="match status" value="1"/>
</dbReference>
<dbReference type="GO" id="GO:0031267">
    <property type="term" value="F:small GTPase binding"/>
    <property type="evidence" value="ECO:0007669"/>
    <property type="project" value="InterPro"/>
</dbReference>
<comment type="caution">
    <text evidence="9">The sequence shown here is derived from an EMBL/GenBank/DDBJ whole genome shotgun (WGS) entry which is preliminary data.</text>
</comment>
<dbReference type="SUPFAM" id="SSF48371">
    <property type="entry name" value="ARM repeat"/>
    <property type="match status" value="1"/>
</dbReference>
<feature type="domain" description="Importin N-terminal" evidence="8">
    <location>
        <begin position="25"/>
        <end position="98"/>
    </location>
</feature>
<dbReference type="SMART" id="SM00913">
    <property type="entry name" value="IBN_N"/>
    <property type="match status" value="1"/>
</dbReference>
<dbReference type="InterPro" id="IPR011989">
    <property type="entry name" value="ARM-like"/>
</dbReference>
<keyword evidence="5" id="KW-0963">Cytoplasm</keyword>
<dbReference type="EMBL" id="JAGHQM010000941">
    <property type="protein sequence ID" value="KAH0557015.1"/>
    <property type="molecule type" value="Genomic_DNA"/>
</dbReference>
<evidence type="ECO:0000256" key="7">
    <source>
        <dbReference type="ARBA" id="ARBA00023242"/>
    </source>
</evidence>
<dbReference type="GO" id="GO:0005829">
    <property type="term" value="C:cytosol"/>
    <property type="evidence" value="ECO:0007669"/>
    <property type="project" value="TreeGrafter"/>
</dbReference>
<dbReference type="GO" id="GO:0006606">
    <property type="term" value="P:protein import into nucleus"/>
    <property type="evidence" value="ECO:0007669"/>
    <property type="project" value="TreeGrafter"/>
</dbReference>
<dbReference type="Pfam" id="PF03378">
    <property type="entry name" value="CAS_CSE1"/>
    <property type="match status" value="1"/>
</dbReference>
<dbReference type="GO" id="GO:0005635">
    <property type="term" value="C:nuclear envelope"/>
    <property type="evidence" value="ECO:0007669"/>
    <property type="project" value="TreeGrafter"/>
</dbReference>
<dbReference type="Proteomes" id="UP000750711">
    <property type="component" value="Unassembled WGS sequence"/>
</dbReference>
<sequence>MATATLDPVAQLLQATLDPRRNKQAEQQLLQAERSSNFSLLLLQIVASDAYPYTTRLASALCFKNLIKRNWTDEDGNHKLPGPEVTAIKQELIGLMTTTPPGIQSQLGDAISVIADSDFWQRWESLVDDLVSRLTPDNATINNGVLQVAHSIFKRWRPLFRSDDLFTEVNFVLGKFGAPYLTLFENTDRLVEENKNNKEALQQVFATLNLIIKLFNDLSCQDLPPIFEENLPTIMGLLHKYLTYDNPLLYSSDDSESSPLEFVKAGICEVLVLYVKKYDDAFSPLVGRFITSVWNLLTTVGPQTKYDILVSKALHFLSAVTHAPSHAQNFNDRGVVGDVVEKVILPNISLRESDVELFEDEPIEFIRRDLEGSDSDTRRRAATDFLRALLGQFEKLVTEVVLQYINHYLSDYANNPKDNWKSKDTAVYLFSSIAAKGVTTAAGGVKDINPQVDVVDFLQKNLANDLVAETGIEAILKVDALKYLYTFRSRIHKHQWQQALPLVAKHLNSPEYVIHTYAAITIERVLYLQVFDQSDVVTLSKDLLEHLFLLIEKEEAPEKTQENEFLMKCVMRVLVVIRDGIIPNTDSVLSHLIKITNIISKNPSNPRFYYYHFEAIGALIRFAAPSQPDKLEQALGKPFAFAVQEDIQGILFAALLEANPSASLPDYYKSLIPSILMPVLWESKGNVPALVKLVTSIIPRGASEMTRDGQIEPLLGVFQKLVSTKANESYGFDVLESIIAHFPVDTLQPYFVHMFNIMLLRLQNSKTETFSLRFVRFYHFMSARSGEGLGTDFVINVTEQIQSGVYTPLYTSIILPDTQKLSKPFDRKTAVISLTKTITESAAFAERYKKGWAFTADSLLKLLADPSVAAAPDDTIGDPDIDDMSFGVGFTQLHTCKRLPKDPWPEVKDTRLWVGQQLAQANARTGGMINTFIHERLSPESQQKLVSLIPG</sequence>
<keyword evidence="10" id="KW-1185">Reference proteome</keyword>
<dbReference type="InterPro" id="IPR005043">
    <property type="entry name" value="XPO2_C"/>
</dbReference>
<organism evidence="9 10">
    <name type="scientific">Trichoglossum hirsutum</name>
    <dbReference type="NCBI Taxonomy" id="265104"/>
    <lineage>
        <taxon>Eukaryota</taxon>
        <taxon>Fungi</taxon>
        <taxon>Dikarya</taxon>
        <taxon>Ascomycota</taxon>
        <taxon>Pezizomycotina</taxon>
        <taxon>Geoglossomycetes</taxon>
        <taxon>Geoglossales</taxon>
        <taxon>Geoglossaceae</taxon>
        <taxon>Trichoglossum</taxon>
    </lineage>
</organism>
<proteinExistence type="inferred from homology"/>
<evidence type="ECO:0000256" key="1">
    <source>
        <dbReference type="ARBA" id="ARBA00004123"/>
    </source>
</evidence>
<evidence type="ECO:0000256" key="4">
    <source>
        <dbReference type="ARBA" id="ARBA00022448"/>
    </source>
</evidence>
<evidence type="ECO:0000313" key="10">
    <source>
        <dbReference type="Proteomes" id="UP000750711"/>
    </source>
</evidence>
<accession>A0A9P8L9L5</accession>
<dbReference type="Gene3D" id="1.25.10.10">
    <property type="entry name" value="Leucine-rich Repeat Variant"/>
    <property type="match status" value="1"/>
</dbReference>
<reference evidence="9" key="1">
    <citation type="submission" date="2021-03" db="EMBL/GenBank/DDBJ databases">
        <title>Comparative genomics and phylogenomic investigation of the class Geoglossomycetes provide insights into ecological specialization and systematics.</title>
        <authorList>
            <person name="Melie T."/>
            <person name="Pirro S."/>
            <person name="Miller A.N."/>
            <person name="Quandt A."/>
        </authorList>
    </citation>
    <scope>NUCLEOTIDE SEQUENCE</scope>
    <source>
        <strain evidence="9">CAQ_001_2017</strain>
    </source>
</reference>
<comment type="subcellular location">
    <subcellularLocation>
        <location evidence="2">Cytoplasm</location>
    </subcellularLocation>
    <subcellularLocation>
        <location evidence="1">Nucleus</location>
    </subcellularLocation>
</comment>
<evidence type="ECO:0000259" key="8">
    <source>
        <dbReference type="PROSITE" id="PS50166"/>
    </source>
</evidence>
<evidence type="ECO:0000256" key="6">
    <source>
        <dbReference type="ARBA" id="ARBA00022927"/>
    </source>
</evidence>
<evidence type="ECO:0000313" key="9">
    <source>
        <dbReference type="EMBL" id="KAH0557015.1"/>
    </source>
</evidence>
<name>A0A9P8L9L5_9PEZI</name>
<dbReference type="AlphaFoldDB" id="A0A9P8L9L5"/>
<dbReference type="Pfam" id="PF03810">
    <property type="entry name" value="IBN_N"/>
    <property type="match status" value="1"/>
</dbReference>
<dbReference type="Pfam" id="PF08506">
    <property type="entry name" value="Cse1"/>
    <property type="match status" value="1"/>
</dbReference>
<dbReference type="PANTHER" id="PTHR10997">
    <property type="entry name" value="IMPORTIN-7, 8, 11"/>
    <property type="match status" value="1"/>
</dbReference>
<evidence type="ECO:0000256" key="2">
    <source>
        <dbReference type="ARBA" id="ARBA00004496"/>
    </source>
</evidence>
<evidence type="ECO:0000256" key="5">
    <source>
        <dbReference type="ARBA" id="ARBA00022490"/>
    </source>
</evidence>
<dbReference type="GO" id="GO:0006611">
    <property type="term" value="P:protein export from nucleus"/>
    <property type="evidence" value="ECO:0007669"/>
    <property type="project" value="TreeGrafter"/>
</dbReference>
<dbReference type="GO" id="GO:0005049">
    <property type="term" value="F:nuclear export signal receptor activity"/>
    <property type="evidence" value="ECO:0007669"/>
    <property type="project" value="TreeGrafter"/>
</dbReference>
<gene>
    <name evidence="9" type="ORF">GP486_005197</name>
</gene>
<dbReference type="InterPro" id="IPR016024">
    <property type="entry name" value="ARM-type_fold"/>
</dbReference>
<keyword evidence="7" id="KW-0539">Nucleus</keyword>
<dbReference type="FunFam" id="1.25.10.10:FF:000057">
    <property type="entry name" value="Exportin-2 isoform 1"/>
    <property type="match status" value="1"/>
</dbReference>
<keyword evidence="4" id="KW-0813">Transport</keyword>